<dbReference type="InterPro" id="IPR000668">
    <property type="entry name" value="Peptidase_C1A_C"/>
</dbReference>
<reference evidence="3 4" key="1">
    <citation type="submission" date="2018-05" db="EMBL/GenBank/DDBJ databases">
        <title>Genomic Encyclopedia of Type Strains, Phase IV (KMG-IV): sequencing the most valuable type-strain genomes for metagenomic binning, comparative biology and taxonomic classification.</title>
        <authorList>
            <person name="Goeker M."/>
        </authorList>
    </citation>
    <scope>NUCLEOTIDE SEQUENCE [LARGE SCALE GENOMIC DNA]</scope>
    <source>
        <strain evidence="3 4">DSM 18773</strain>
    </source>
</reference>
<keyword evidence="3" id="KW-0645">Protease</keyword>
<comment type="similarity">
    <text evidence="1">Belongs to the peptidase C1 family.</text>
</comment>
<dbReference type="RefSeq" id="WP_245884588.1">
    <property type="nucleotide sequence ID" value="NZ_QGGL01000015.1"/>
</dbReference>
<dbReference type="AlphaFoldDB" id="A0A316D9G7"/>
<evidence type="ECO:0000256" key="1">
    <source>
        <dbReference type="ARBA" id="ARBA00008455"/>
    </source>
</evidence>
<proteinExistence type="inferred from homology"/>
<evidence type="ECO:0000313" key="3">
    <source>
        <dbReference type="EMBL" id="PWK08378.1"/>
    </source>
</evidence>
<dbReference type="GO" id="GO:0008234">
    <property type="term" value="F:cysteine-type peptidase activity"/>
    <property type="evidence" value="ECO:0007669"/>
    <property type="project" value="InterPro"/>
</dbReference>
<evidence type="ECO:0000313" key="4">
    <source>
        <dbReference type="Proteomes" id="UP000245634"/>
    </source>
</evidence>
<dbReference type="SMART" id="SM00645">
    <property type="entry name" value="Pept_C1"/>
    <property type="match status" value="1"/>
</dbReference>
<protein>
    <submittedName>
        <fullName evidence="3">Papain like protease</fullName>
    </submittedName>
</protein>
<organism evidence="3 4">
    <name type="scientific">Tumebacillus permanentifrigoris</name>
    <dbReference type="NCBI Taxonomy" id="378543"/>
    <lineage>
        <taxon>Bacteria</taxon>
        <taxon>Bacillati</taxon>
        <taxon>Bacillota</taxon>
        <taxon>Bacilli</taxon>
        <taxon>Bacillales</taxon>
        <taxon>Alicyclobacillaceae</taxon>
        <taxon>Tumebacillus</taxon>
    </lineage>
</organism>
<dbReference type="EMBL" id="QGGL01000015">
    <property type="protein sequence ID" value="PWK08378.1"/>
    <property type="molecule type" value="Genomic_DNA"/>
</dbReference>
<dbReference type="Gene3D" id="3.90.70.10">
    <property type="entry name" value="Cysteine proteinases"/>
    <property type="match status" value="1"/>
</dbReference>
<comment type="caution">
    <text evidence="3">The sequence shown here is derived from an EMBL/GenBank/DDBJ whole genome shotgun (WGS) entry which is preliminary data.</text>
</comment>
<sequence>MSQVMNNVNRKYNVRPDAVDMRDKMFRTAVFNTPEVLPSAVDLRDKCSPVVDQGQLGSCTANAMASGLREYLLLRSGQPFTRLSRLYLYWHERLIEGTLNEDAGAQIRDGMKVMQKLGVCPEADYPYAIEHFTDKPTDAAEKSAALYRIGEYHRVASLSLLKAALAQGLPVVIGFAVYDSFETREVADNGIVPIPNAETENMLGGHAVLAVGYDDEKGHVIIRNSWGEGWGDAGHCYFPYEMWNYNAILQAPFVFDMWAGH</sequence>
<dbReference type="InterPro" id="IPR013128">
    <property type="entry name" value="Peptidase_C1A"/>
</dbReference>
<gene>
    <name evidence="3" type="ORF">C7459_11530</name>
</gene>
<dbReference type="SUPFAM" id="SSF54001">
    <property type="entry name" value="Cysteine proteinases"/>
    <property type="match status" value="1"/>
</dbReference>
<dbReference type="Pfam" id="PF00112">
    <property type="entry name" value="Peptidase_C1"/>
    <property type="match status" value="1"/>
</dbReference>
<dbReference type="InterPro" id="IPR025660">
    <property type="entry name" value="Pept_his_AS"/>
</dbReference>
<dbReference type="InterPro" id="IPR038765">
    <property type="entry name" value="Papain-like_cys_pep_sf"/>
</dbReference>
<evidence type="ECO:0000259" key="2">
    <source>
        <dbReference type="SMART" id="SM00645"/>
    </source>
</evidence>
<dbReference type="PROSITE" id="PS00639">
    <property type="entry name" value="THIOL_PROTEASE_HIS"/>
    <property type="match status" value="1"/>
</dbReference>
<dbReference type="PANTHER" id="PTHR12411">
    <property type="entry name" value="CYSTEINE PROTEASE FAMILY C1-RELATED"/>
    <property type="match status" value="1"/>
</dbReference>
<accession>A0A316D9G7</accession>
<dbReference type="CDD" id="cd02619">
    <property type="entry name" value="Peptidase_C1"/>
    <property type="match status" value="1"/>
</dbReference>
<name>A0A316D9G7_9BACL</name>
<dbReference type="GO" id="GO:0006508">
    <property type="term" value="P:proteolysis"/>
    <property type="evidence" value="ECO:0007669"/>
    <property type="project" value="UniProtKB-KW"/>
</dbReference>
<feature type="domain" description="Peptidase C1A papain C-terminal" evidence="2">
    <location>
        <begin position="37"/>
        <end position="240"/>
    </location>
</feature>
<keyword evidence="3" id="KW-0378">Hydrolase</keyword>
<dbReference type="Proteomes" id="UP000245634">
    <property type="component" value="Unassembled WGS sequence"/>
</dbReference>
<keyword evidence="4" id="KW-1185">Reference proteome</keyword>